<feature type="region of interest" description="Disordered" evidence="1">
    <location>
        <begin position="157"/>
        <end position="178"/>
    </location>
</feature>
<feature type="compositionally biased region" description="Polar residues" evidence="1">
    <location>
        <begin position="162"/>
        <end position="178"/>
    </location>
</feature>
<dbReference type="EMBL" id="U19362">
    <property type="protein sequence ID" value="AAA87410.1"/>
    <property type="molecule type" value="Genomic_DNA"/>
</dbReference>
<sequence>MLLINVGDLWNMEEPQGSPEKQSAENMRRGLPERRGAQTARTTYLKCLRASQIRFMDLKPPLGPANSLKSSTSSESLLKAASAFLTMSDAAGGLTSSTTSLRSPASATGIPTSPARSTLACLPRKPLILMEGTPSTAASIVMPIPAPYTMRSAALMREGRSTKPSSTSTLPDFTKLLT</sequence>
<evidence type="ECO:0000256" key="1">
    <source>
        <dbReference type="SAM" id="MobiDB-lite"/>
    </source>
</evidence>
<feature type="compositionally biased region" description="Low complexity" evidence="1">
    <location>
        <begin position="96"/>
        <end position="108"/>
    </location>
</feature>
<evidence type="ECO:0000313" key="2">
    <source>
        <dbReference type="EMBL" id="AAA87410.1"/>
    </source>
</evidence>
<proteinExistence type="predicted"/>
<reference evidence="2" key="2">
    <citation type="submission" date="1995-01" db="EMBL/GenBank/DDBJ databases">
        <authorList>
            <person name="Noelling J."/>
        </authorList>
    </citation>
    <scope>NUCLEOTIDE SEQUENCE</scope>
    <source>
        <strain evidence="2">delta H</strain>
    </source>
</reference>
<reference evidence="2" key="1">
    <citation type="journal article" date="1995" name="J. Bacteriol.">
        <title>Organization and growth phase-dependent transcription of methane genes in two regions of the Methanobacterium thermoautotrophicum genome.</title>
        <authorList>
            <person name="Noelling J."/>
            <person name="Pihl T.D."/>
            <person name="Vriesema A."/>
            <person name="Reeve J.N."/>
        </authorList>
    </citation>
    <scope>NUCLEOTIDE SEQUENCE</scope>
    <source>
        <strain evidence="2">delta H</strain>
    </source>
</reference>
<dbReference type="AlphaFoldDB" id="Q50499"/>
<name>Q50499_METTF</name>
<organism evidence="2">
    <name type="scientific">Methanothermobacter thermautotrophicus</name>
    <name type="common">Methanobacterium thermoformicicum</name>
    <dbReference type="NCBI Taxonomy" id="145262"/>
    <lineage>
        <taxon>Archaea</taxon>
        <taxon>Methanobacteriati</taxon>
        <taxon>Methanobacteriota</taxon>
        <taxon>Methanomada group</taxon>
        <taxon>Methanobacteria</taxon>
        <taxon>Methanobacteriales</taxon>
        <taxon>Methanobacteriaceae</taxon>
        <taxon>Methanothermobacter</taxon>
    </lineage>
</organism>
<accession>Q50499</accession>
<protein>
    <submittedName>
        <fullName evidence="2">Uncharacterized protein</fullName>
    </submittedName>
</protein>
<feature type="region of interest" description="Disordered" evidence="1">
    <location>
        <begin position="96"/>
        <end position="116"/>
    </location>
</feature>